<dbReference type="NCBIfam" id="TIGR00233">
    <property type="entry name" value="trpS"/>
    <property type="match status" value="1"/>
</dbReference>
<dbReference type="VEuPathDB" id="PiroplasmaDB:BmR1_04g06830"/>
<comment type="subcellular location">
    <subcellularLocation>
        <location evidence="1">Mitochondrion</location>
    </subcellularLocation>
</comment>
<dbReference type="GO" id="GO:0006436">
    <property type="term" value="P:tryptophanyl-tRNA aminoacylation"/>
    <property type="evidence" value="ECO:0007669"/>
    <property type="project" value="InterPro"/>
</dbReference>
<dbReference type="GO" id="GO:0005739">
    <property type="term" value="C:mitochondrion"/>
    <property type="evidence" value="ECO:0007669"/>
    <property type="project" value="UniProtKB-SubCell"/>
</dbReference>
<evidence type="ECO:0000256" key="10">
    <source>
        <dbReference type="RuleBase" id="RU363036"/>
    </source>
</evidence>
<dbReference type="PANTHER" id="PTHR43766">
    <property type="entry name" value="TRYPTOPHAN--TRNA LIGASE, MITOCHONDRIAL"/>
    <property type="match status" value="1"/>
</dbReference>
<gene>
    <name evidence="11" type="ORF">BmR1_04g06830</name>
</gene>
<evidence type="ECO:0000313" key="11">
    <source>
        <dbReference type="EMBL" id="CCF75562.1"/>
    </source>
</evidence>
<organism evidence="11 12">
    <name type="scientific">Babesia microti (strain RI)</name>
    <dbReference type="NCBI Taxonomy" id="1133968"/>
    <lineage>
        <taxon>Eukaryota</taxon>
        <taxon>Sar</taxon>
        <taxon>Alveolata</taxon>
        <taxon>Apicomplexa</taxon>
        <taxon>Aconoidasida</taxon>
        <taxon>Piroplasmida</taxon>
        <taxon>Babesiidae</taxon>
        <taxon>Babesia</taxon>
    </lineage>
</organism>
<dbReference type="InterPro" id="IPR001412">
    <property type="entry name" value="aa-tRNA-synth_I_CS"/>
</dbReference>
<dbReference type="KEGG" id="bmic:BmR1_04g06830"/>
<dbReference type="PRINTS" id="PR01039">
    <property type="entry name" value="TRNASYNTHTRP"/>
</dbReference>
<dbReference type="PROSITE" id="PS00178">
    <property type="entry name" value="AA_TRNA_LIGASE_I"/>
    <property type="match status" value="1"/>
</dbReference>
<dbReference type="InterPro" id="IPR050203">
    <property type="entry name" value="Trp-tRNA_synthetase"/>
</dbReference>
<evidence type="ECO:0000256" key="4">
    <source>
        <dbReference type="ARBA" id="ARBA00022598"/>
    </source>
</evidence>
<dbReference type="EC" id="6.1.1.2" evidence="3"/>
<dbReference type="Gene3D" id="1.10.240.10">
    <property type="entry name" value="Tyrosyl-Transfer RNA Synthetase"/>
    <property type="match status" value="1"/>
</dbReference>
<evidence type="ECO:0000256" key="6">
    <source>
        <dbReference type="ARBA" id="ARBA00022840"/>
    </source>
</evidence>
<dbReference type="SUPFAM" id="SSF52374">
    <property type="entry name" value="Nucleotidylyl transferase"/>
    <property type="match status" value="1"/>
</dbReference>
<dbReference type="OrthoDB" id="15808at2759"/>
<evidence type="ECO:0000256" key="9">
    <source>
        <dbReference type="ARBA" id="ARBA00030268"/>
    </source>
</evidence>
<dbReference type="GO" id="GO:0004830">
    <property type="term" value="F:tryptophan-tRNA ligase activity"/>
    <property type="evidence" value="ECO:0007669"/>
    <property type="project" value="UniProtKB-EC"/>
</dbReference>
<dbReference type="InterPro" id="IPR014729">
    <property type="entry name" value="Rossmann-like_a/b/a_fold"/>
</dbReference>
<proteinExistence type="inferred from homology"/>
<dbReference type="Proteomes" id="UP000002899">
    <property type="component" value="Chromosome IV"/>
</dbReference>
<name>I7IHC3_BABMR</name>
<accession>I7IHC3</accession>
<sequence>MYRPYHIITICILNIHSAVDFSACFIGKLSKYSTYAKHIDKCCLKREESLPVTETIISGVQPSGKLHLGNYFGCIYPCLKAQENRKKINFMIANLHSITSAKNLLEIAQNSDVLSISKQALAISLACGLNPSEGTRFFYQSQIANILKLNWIIACLVSANKIQGLLRLRNAKFISLGLVCYPVLMSSDILSIRATKVIANKDQTPHVELARFIAKKLNSFLGKEFFPLTEIDTSESSSIMSLSKPTEKMSKCETDEHSRIDLLDPPEVVFSKIRDSVTDSVRGLSIEPEKRPGVTNLIRIYSKCSGIAQDTAIRDFSDAGFIEFKRSVAEVVIEFLRPIQQRYNEIIKDSQYLDKVANDGVEHINSISDEVIKVFDWLF</sequence>
<dbReference type="InterPro" id="IPR002306">
    <property type="entry name" value="Trp-tRNA-ligase"/>
</dbReference>
<keyword evidence="7 10" id="KW-0648">Protein biosynthesis</keyword>
<keyword evidence="12" id="KW-1185">Reference proteome</keyword>
<evidence type="ECO:0000256" key="3">
    <source>
        <dbReference type="ARBA" id="ARBA00013161"/>
    </source>
</evidence>
<dbReference type="FunFam" id="1.10.240.10:FF:000002">
    <property type="entry name" value="Tryptophan--tRNA ligase"/>
    <property type="match status" value="1"/>
</dbReference>
<evidence type="ECO:0000256" key="7">
    <source>
        <dbReference type="ARBA" id="ARBA00022917"/>
    </source>
</evidence>
<keyword evidence="4 10" id="KW-0436">Ligase</keyword>
<evidence type="ECO:0000313" key="12">
    <source>
        <dbReference type="Proteomes" id="UP000002899"/>
    </source>
</evidence>
<dbReference type="EMBL" id="LN871599">
    <property type="protein sequence ID" value="CCF75562.1"/>
    <property type="molecule type" value="Genomic_DNA"/>
</dbReference>
<dbReference type="Gene3D" id="3.40.50.620">
    <property type="entry name" value="HUPs"/>
    <property type="match status" value="1"/>
</dbReference>
<keyword evidence="5 10" id="KW-0547">Nucleotide-binding</keyword>
<dbReference type="Pfam" id="PF00579">
    <property type="entry name" value="tRNA-synt_1b"/>
    <property type="match status" value="1"/>
</dbReference>
<dbReference type="GO" id="GO:0005524">
    <property type="term" value="F:ATP binding"/>
    <property type="evidence" value="ECO:0007669"/>
    <property type="project" value="UniProtKB-KW"/>
</dbReference>
<evidence type="ECO:0000256" key="8">
    <source>
        <dbReference type="ARBA" id="ARBA00023146"/>
    </source>
</evidence>
<reference evidence="11 12" key="3">
    <citation type="journal article" date="2016" name="Sci. Rep.">
        <title>Genome-wide diversity and gene expression profiling of Babesia microti isolates identify polymorphic genes that mediate host-pathogen interactions.</title>
        <authorList>
            <person name="Silva J.C."/>
            <person name="Cornillot E."/>
            <person name="McCracken C."/>
            <person name="Usmani-Brown S."/>
            <person name="Dwivedi A."/>
            <person name="Ifeonu O.O."/>
            <person name="Crabtree J."/>
            <person name="Gotia H.T."/>
            <person name="Virji A.Z."/>
            <person name="Reynes C."/>
            <person name="Colinge J."/>
            <person name="Kumar V."/>
            <person name="Lawres L."/>
            <person name="Pazzi J.E."/>
            <person name="Pablo J.V."/>
            <person name="Hung C."/>
            <person name="Brancato J."/>
            <person name="Kumari P."/>
            <person name="Orvis J."/>
            <person name="Tretina K."/>
            <person name="Chibucos M."/>
            <person name="Ott S."/>
            <person name="Sadzewicz L."/>
            <person name="Sengamalay N."/>
            <person name="Shetty A.C."/>
            <person name="Su Q."/>
            <person name="Tallon L."/>
            <person name="Fraser C.M."/>
            <person name="Frutos R."/>
            <person name="Molina D.M."/>
            <person name="Krause P.J."/>
            <person name="Ben Mamoun C."/>
        </authorList>
    </citation>
    <scope>NUCLEOTIDE SEQUENCE [LARGE SCALE GENOMIC DNA]</scope>
    <source>
        <strain evidence="11 12">RI</strain>
    </source>
</reference>
<evidence type="ECO:0000256" key="5">
    <source>
        <dbReference type="ARBA" id="ARBA00022741"/>
    </source>
</evidence>
<protein>
    <recommendedName>
        <fullName evidence="3">tryptophan--tRNA ligase</fullName>
        <ecNumber evidence="3">6.1.1.2</ecNumber>
    </recommendedName>
    <alternativeName>
        <fullName evidence="9">Tryptophanyl-tRNA synthetase</fullName>
    </alternativeName>
</protein>
<dbReference type="RefSeq" id="XP_012649970.1">
    <property type="nucleotide sequence ID" value="XM_012794516.1"/>
</dbReference>
<dbReference type="InterPro" id="IPR002305">
    <property type="entry name" value="aa-tRNA-synth_Ic"/>
</dbReference>
<evidence type="ECO:0000256" key="2">
    <source>
        <dbReference type="ARBA" id="ARBA00005594"/>
    </source>
</evidence>
<reference evidence="11 12" key="2">
    <citation type="journal article" date="2013" name="PLoS ONE">
        <title>Whole genome mapping and re-organization of the nuclear and mitochondrial genomes of Babesia microti isolates.</title>
        <authorList>
            <person name="Cornillot E."/>
            <person name="Dassouli A."/>
            <person name="Garg A."/>
            <person name="Pachikara N."/>
            <person name="Randazzo S."/>
            <person name="Depoix D."/>
            <person name="Carcy B."/>
            <person name="Delbecq S."/>
            <person name="Frutos R."/>
            <person name="Silva J.C."/>
            <person name="Sutton R."/>
            <person name="Krause P.J."/>
            <person name="Mamoun C.B."/>
        </authorList>
    </citation>
    <scope>NUCLEOTIDE SEQUENCE [LARGE SCALE GENOMIC DNA]</scope>
    <source>
        <strain evidence="11 12">RI</strain>
    </source>
</reference>
<dbReference type="AlphaFoldDB" id="I7IHC3"/>
<dbReference type="GeneID" id="24426012"/>
<keyword evidence="8 10" id="KW-0030">Aminoacyl-tRNA synthetase</keyword>
<reference evidence="11 12" key="1">
    <citation type="journal article" date="2012" name="Nucleic Acids Res.">
        <title>Sequencing of the smallest Apicomplexan genome from the human pathogen Babesia microti.</title>
        <authorList>
            <person name="Cornillot E."/>
            <person name="Hadj-Kaddour K."/>
            <person name="Dassouli A."/>
            <person name="Noel B."/>
            <person name="Ranwez V."/>
            <person name="Vacherie B."/>
            <person name="Augagneur Y."/>
            <person name="Bres V."/>
            <person name="Duclos A."/>
            <person name="Randazzo S."/>
            <person name="Carcy B."/>
            <person name="Debierre-Grockiego F."/>
            <person name="Delbecq S."/>
            <person name="Moubri-Menage K."/>
            <person name="Shams-Eldin H."/>
            <person name="Usmani-Brown S."/>
            <person name="Bringaud F."/>
            <person name="Wincker P."/>
            <person name="Vivares C.P."/>
            <person name="Schwarz R.T."/>
            <person name="Schetters T.P."/>
            <person name="Krause P.J."/>
            <person name="Gorenflot A."/>
            <person name="Berry V."/>
            <person name="Barbe V."/>
            <person name="Ben Mamoun C."/>
        </authorList>
    </citation>
    <scope>NUCLEOTIDE SEQUENCE [LARGE SCALE GENOMIC DNA]</scope>
    <source>
        <strain evidence="11 12">RI</strain>
    </source>
</reference>
<keyword evidence="6 10" id="KW-0067">ATP-binding</keyword>
<dbReference type="PANTHER" id="PTHR43766:SF1">
    <property type="entry name" value="TRYPTOPHAN--TRNA LIGASE, MITOCHONDRIAL"/>
    <property type="match status" value="1"/>
</dbReference>
<evidence type="ECO:0000256" key="1">
    <source>
        <dbReference type="ARBA" id="ARBA00004173"/>
    </source>
</evidence>
<comment type="similarity">
    <text evidence="2 10">Belongs to the class-I aminoacyl-tRNA synthetase family.</text>
</comment>